<evidence type="ECO:0000256" key="4">
    <source>
        <dbReference type="ARBA" id="ARBA00023163"/>
    </source>
</evidence>
<dbReference type="SUPFAM" id="SSF53850">
    <property type="entry name" value="Periplasmic binding protein-like II"/>
    <property type="match status" value="1"/>
</dbReference>
<dbReference type="InterPro" id="IPR005119">
    <property type="entry name" value="LysR_subst-bd"/>
</dbReference>
<dbReference type="PANTHER" id="PTHR30346">
    <property type="entry name" value="TRANSCRIPTIONAL DUAL REGULATOR HCAR-RELATED"/>
    <property type="match status" value="1"/>
</dbReference>
<sequence>MSKRPEITLAQLRYFVAAAERLSMTEAAQAFFVAQSAISAAIAQLEQQVGVQLFIRQRSKGLVLTPAGLQFLGDVRALLLSLDGALDSARGVDNQVRGTVRIACFVTLAPFLLPELITRCRTAHPYLDVTVEEVDAEDGREALRAGRVELLLSYDFALGETVEREVVVQAPPHVILPAGHPLAGRAQVFLRELAREKLILLDLPHSRDYFLRVLSSAGLEPDIRHRSGSYETVRSLVAHGHGFSVLNQRPAHDLTYDGHSVAALSIADDVPSLPVVVASLRGVRQSARARAVSAIIRDVAVRTASVPRPGTRRRHGTERQVSATLQTHPSSESQMNRD</sequence>
<reference evidence="7 8" key="1">
    <citation type="submission" date="2017-11" db="EMBL/GenBank/DDBJ databases">
        <title>Draft genome of actinobacteria isolated from guarana (Paullinia cupana (Mart.) Ducke.</title>
        <authorList>
            <person name="Siqueira K.A."/>
            <person name="Liotti R.G."/>
            <person name="Mendes T.A.O."/>
            <person name="Soares M.A."/>
        </authorList>
    </citation>
    <scope>NUCLEOTIDE SEQUENCE [LARGE SCALE GENOMIC DNA]</scope>
    <source>
        <strain evidence="7 8">193</strain>
    </source>
</reference>
<dbReference type="PROSITE" id="PS50931">
    <property type="entry name" value="HTH_LYSR"/>
    <property type="match status" value="1"/>
</dbReference>
<evidence type="ECO:0000256" key="1">
    <source>
        <dbReference type="ARBA" id="ARBA00009437"/>
    </source>
</evidence>
<dbReference type="FunFam" id="1.10.10.10:FF:000001">
    <property type="entry name" value="LysR family transcriptional regulator"/>
    <property type="match status" value="1"/>
</dbReference>
<dbReference type="GO" id="GO:0032993">
    <property type="term" value="C:protein-DNA complex"/>
    <property type="evidence" value="ECO:0007669"/>
    <property type="project" value="TreeGrafter"/>
</dbReference>
<dbReference type="EMBL" id="PENI01000027">
    <property type="protein sequence ID" value="RMB81825.1"/>
    <property type="molecule type" value="Genomic_DNA"/>
</dbReference>
<comment type="similarity">
    <text evidence="1">Belongs to the LysR transcriptional regulatory family.</text>
</comment>
<dbReference type="PRINTS" id="PR00039">
    <property type="entry name" value="HTHLYSR"/>
</dbReference>
<comment type="caution">
    <text evidence="7">The sequence shown here is derived from an EMBL/GenBank/DDBJ whole genome shotgun (WGS) entry which is preliminary data.</text>
</comment>
<dbReference type="Gene3D" id="3.40.190.10">
    <property type="entry name" value="Periplasmic binding protein-like II"/>
    <property type="match status" value="2"/>
</dbReference>
<feature type="compositionally biased region" description="Polar residues" evidence="5">
    <location>
        <begin position="319"/>
        <end position="338"/>
    </location>
</feature>
<keyword evidence="8" id="KW-1185">Reference proteome</keyword>
<organism evidence="7 8">
    <name type="scientific">Streptomyces shenzhenensis</name>
    <dbReference type="NCBI Taxonomy" id="943815"/>
    <lineage>
        <taxon>Bacteria</taxon>
        <taxon>Bacillati</taxon>
        <taxon>Actinomycetota</taxon>
        <taxon>Actinomycetes</taxon>
        <taxon>Kitasatosporales</taxon>
        <taxon>Streptomycetaceae</taxon>
        <taxon>Streptomyces</taxon>
    </lineage>
</organism>
<dbReference type="CDD" id="cd08412">
    <property type="entry name" value="PBP2_PAO1_like"/>
    <property type="match status" value="1"/>
</dbReference>
<keyword evidence="4" id="KW-0804">Transcription</keyword>
<evidence type="ECO:0000256" key="3">
    <source>
        <dbReference type="ARBA" id="ARBA00023125"/>
    </source>
</evidence>
<evidence type="ECO:0000259" key="6">
    <source>
        <dbReference type="PROSITE" id="PS50931"/>
    </source>
</evidence>
<dbReference type="Gene3D" id="1.10.10.10">
    <property type="entry name" value="Winged helix-like DNA-binding domain superfamily/Winged helix DNA-binding domain"/>
    <property type="match status" value="1"/>
</dbReference>
<dbReference type="InterPro" id="IPR036390">
    <property type="entry name" value="WH_DNA-bd_sf"/>
</dbReference>
<evidence type="ECO:0000256" key="5">
    <source>
        <dbReference type="SAM" id="MobiDB-lite"/>
    </source>
</evidence>
<dbReference type="RefSeq" id="WP_121893371.1">
    <property type="nucleotide sequence ID" value="NZ_PENI01000027.1"/>
</dbReference>
<evidence type="ECO:0000256" key="2">
    <source>
        <dbReference type="ARBA" id="ARBA00023015"/>
    </source>
</evidence>
<dbReference type="OrthoDB" id="3461141at2"/>
<dbReference type="AlphaFoldDB" id="A0A3M0HYW3"/>
<dbReference type="Proteomes" id="UP000270471">
    <property type="component" value="Unassembled WGS sequence"/>
</dbReference>
<gene>
    <name evidence="7" type="ORF">CTZ28_32650</name>
</gene>
<feature type="region of interest" description="Disordered" evidence="5">
    <location>
        <begin position="306"/>
        <end position="338"/>
    </location>
</feature>
<dbReference type="PANTHER" id="PTHR30346:SF0">
    <property type="entry name" value="HCA OPERON TRANSCRIPTIONAL ACTIVATOR HCAR"/>
    <property type="match status" value="1"/>
</dbReference>
<dbReference type="GO" id="GO:0003677">
    <property type="term" value="F:DNA binding"/>
    <property type="evidence" value="ECO:0007669"/>
    <property type="project" value="UniProtKB-KW"/>
</dbReference>
<evidence type="ECO:0000313" key="7">
    <source>
        <dbReference type="EMBL" id="RMB81825.1"/>
    </source>
</evidence>
<proteinExistence type="inferred from homology"/>
<dbReference type="InterPro" id="IPR000847">
    <property type="entry name" value="LysR_HTH_N"/>
</dbReference>
<evidence type="ECO:0000313" key="8">
    <source>
        <dbReference type="Proteomes" id="UP000270471"/>
    </source>
</evidence>
<feature type="domain" description="HTH lysR-type" evidence="6">
    <location>
        <begin position="7"/>
        <end position="65"/>
    </location>
</feature>
<keyword evidence="3" id="KW-0238">DNA-binding</keyword>
<name>A0A3M0HYW3_9ACTN</name>
<dbReference type="GO" id="GO:0003700">
    <property type="term" value="F:DNA-binding transcription factor activity"/>
    <property type="evidence" value="ECO:0007669"/>
    <property type="project" value="InterPro"/>
</dbReference>
<accession>A0A3M0HYW3</accession>
<keyword evidence="2" id="KW-0805">Transcription regulation</keyword>
<dbReference type="Pfam" id="PF03466">
    <property type="entry name" value="LysR_substrate"/>
    <property type="match status" value="1"/>
</dbReference>
<protein>
    <submittedName>
        <fullName evidence="7">LysR family transcriptional regulator</fullName>
    </submittedName>
</protein>
<dbReference type="Pfam" id="PF00126">
    <property type="entry name" value="HTH_1"/>
    <property type="match status" value="1"/>
</dbReference>
<dbReference type="SUPFAM" id="SSF46785">
    <property type="entry name" value="Winged helix' DNA-binding domain"/>
    <property type="match status" value="1"/>
</dbReference>
<dbReference type="InterPro" id="IPR036388">
    <property type="entry name" value="WH-like_DNA-bd_sf"/>
</dbReference>